<dbReference type="CDD" id="cd18793">
    <property type="entry name" value="SF2_C_SNF"/>
    <property type="match status" value="1"/>
</dbReference>
<dbReference type="InterPro" id="IPR001650">
    <property type="entry name" value="Helicase_C-like"/>
</dbReference>
<evidence type="ECO:0000259" key="3">
    <source>
        <dbReference type="PROSITE" id="PS51194"/>
    </source>
</evidence>
<name>A0ABT0ZHP9_9ACTN</name>
<dbReference type="InterPro" id="IPR000330">
    <property type="entry name" value="SNF2_N"/>
</dbReference>
<evidence type="ECO:0000256" key="1">
    <source>
        <dbReference type="ARBA" id="ARBA00022801"/>
    </source>
</evidence>
<dbReference type="SMART" id="SM00487">
    <property type="entry name" value="DEXDc"/>
    <property type="match status" value="1"/>
</dbReference>
<protein>
    <submittedName>
        <fullName evidence="4">SNF2-related protein</fullName>
    </submittedName>
</protein>
<dbReference type="RefSeq" id="WP_252426439.1">
    <property type="nucleotide sequence ID" value="NZ_JAMWMR010000018.1"/>
</dbReference>
<dbReference type="InterPro" id="IPR038718">
    <property type="entry name" value="SNF2-like_sf"/>
</dbReference>
<dbReference type="InterPro" id="IPR014001">
    <property type="entry name" value="Helicase_ATP-bd"/>
</dbReference>
<dbReference type="Gene3D" id="3.40.50.300">
    <property type="entry name" value="P-loop containing nucleotide triphosphate hydrolases"/>
    <property type="match status" value="1"/>
</dbReference>
<dbReference type="EMBL" id="JAMWMR010000018">
    <property type="protein sequence ID" value="MCN9243070.1"/>
    <property type="molecule type" value="Genomic_DNA"/>
</dbReference>
<dbReference type="Pfam" id="PF14520">
    <property type="entry name" value="HHH_5"/>
    <property type="match status" value="1"/>
</dbReference>
<comment type="caution">
    <text evidence="4">The sequence shown here is derived from an EMBL/GenBank/DDBJ whole genome shotgun (WGS) entry which is preliminary data.</text>
</comment>
<dbReference type="PANTHER" id="PTHR10799">
    <property type="entry name" value="SNF2/RAD54 HELICASE FAMILY"/>
    <property type="match status" value="1"/>
</dbReference>
<dbReference type="PROSITE" id="PS51194">
    <property type="entry name" value="HELICASE_CTER"/>
    <property type="match status" value="1"/>
</dbReference>
<dbReference type="Gene3D" id="3.40.50.10810">
    <property type="entry name" value="Tandem AAA-ATPase domain"/>
    <property type="match status" value="1"/>
</dbReference>
<dbReference type="Gene3D" id="1.10.150.20">
    <property type="entry name" value="5' to 3' exonuclease, C-terminal subdomain"/>
    <property type="match status" value="1"/>
</dbReference>
<dbReference type="InterPro" id="IPR049730">
    <property type="entry name" value="SNF2/RAD54-like_C"/>
</dbReference>
<keyword evidence="1" id="KW-0378">Hydrolase</keyword>
<sequence length="734" mass="79574">MGRGEREAVAAGGRLYAAAQAVADDHGRAVEAVRAALKPICDTAVEQALDAIPVTRLKEVTEGRLRLGEVERSGLRSVRQVLDAGPYRLRQIPGVGERTADQVIAAARQIADAVREAVAVHIDVDRPEPRTTSLVMALQVLVEAGLDARRAVDTAAALSARLGPLLAEAKPAAGRLRMLLAGKARRTRALEAVAELRGLTEEAARGGVPELLAQASVDLLRGTSTEAAAWVDFELRSADYYSLLAEISGRRPDTAAVEGFLPDDVAERVRDQKLDDTHRRVSLRGYQAFGARFVLAQRKAMLGDEMGLGKTIQAIAALAHLAAEGQSHFMVVCPASVLINWTREIEARSKLRVMPLHGPDRQEAFADWKGRGGVGVTTFDALRGFPVPGGGELGMLVVDEAHYVKNPKTRRSRAVTEWSGRCERVLFMTGTPMENRVAEFRSLVQILQPHLAEAIGDRDGVAGSKAFRKAVAPVYLRRNQQDVLTELPALQQTDEWDEFSPSDEEAYREAVGAGNFMAMRRAAYARPEKSAKLNRLREIVEDAAENGLKVVVFSAFRDVLGAVKDTLDAARSKGGGPVFGPISGSVPPARRQQLVDEFAAVPGHAVLVAQIEAAGVGLNMQAASVVIICEPQIKPTIEHQAVARAHRMGQVRSVRVHRLLTTRGVDERMVEMLKNKTRLFDAYARRSAVAESTPDAVDVSDTVMARQIVEEEQARLAAVRERLAAVRDEPAGHP</sequence>
<keyword evidence="5" id="KW-1185">Reference proteome</keyword>
<dbReference type="PROSITE" id="PS51192">
    <property type="entry name" value="HELICASE_ATP_BIND_1"/>
    <property type="match status" value="1"/>
</dbReference>
<proteinExistence type="predicted"/>
<dbReference type="Proteomes" id="UP001523219">
    <property type="component" value="Unassembled WGS sequence"/>
</dbReference>
<evidence type="ECO:0000313" key="4">
    <source>
        <dbReference type="EMBL" id="MCN9243070.1"/>
    </source>
</evidence>
<feature type="domain" description="Helicase C-terminal" evidence="3">
    <location>
        <begin position="535"/>
        <end position="701"/>
    </location>
</feature>
<reference evidence="4 5" key="1">
    <citation type="submission" date="2022-05" db="EMBL/GenBank/DDBJ databases">
        <title>Streptomyces sp. nov. RY43-2 isolated from soil of a peat swamp forest.</title>
        <authorList>
            <person name="Kanchanasin P."/>
            <person name="Tanasupawat S."/>
            <person name="Phongsopitanun W."/>
        </authorList>
    </citation>
    <scope>NUCLEOTIDE SEQUENCE [LARGE SCALE GENOMIC DNA]</scope>
    <source>
        <strain evidence="4 5">RY43-2</strain>
    </source>
</reference>
<gene>
    <name evidence="4" type="ORF">NGF19_20080</name>
</gene>
<dbReference type="SUPFAM" id="SSF52540">
    <property type="entry name" value="P-loop containing nucleoside triphosphate hydrolases"/>
    <property type="match status" value="2"/>
</dbReference>
<dbReference type="InterPro" id="IPR027417">
    <property type="entry name" value="P-loop_NTPase"/>
</dbReference>
<accession>A0ABT0ZHP9</accession>
<dbReference type="Pfam" id="PF00271">
    <property type="entry name" value="Helicase_C"/>
    <property type="match status" value="1"/>
</dbReference>
<evidence type="ECO:0000313" key="5">
    <source>
        <dbReference type="Proteomes" id="UP001523219"/>
    </source>
</evidence>
<dbReference type="Pfam" id="PF00176">
    <property type="entry name" value="SNF2-rel_dom"/>
    <property type="match status" value="1"/>
</dbReference>
<feature type="domain" description="Helicase ATP-binding" evidence="2">
    <location>
        <begin position="291"/>
        <end position="450"/>
    </location>
</feature>
<dbReference type="SMART" id="SM00490">
    <property type="entry name" value="HELICc"/>
    <property type="match status" value="1"/>
</dbReference>
<dbReference type="CDD" id="cd17919">
    <property type="entry name" value="DEXHc_Snf"/>
    <property type="match status" value="1"/>
</dbReference>
<organism evidence="4 5">
    <name type="scientific">Streptomyces macrolidinus</name>
    <dbReference type="NCBI Taxonomy" id="2952607"/>
    <lineage>
        <taxon>Bacteria</taxon>
        <taxon>Bacillati</taxon>
        <taxon>Actinomycetota</taxon>
        <taxon>Actinomycetes</taxon>
        <taxon>Kitasatosporales</taxon>
        <taxon>Streptomycetaceae</taxon>
        <taxon>Streptomyces</taxon>
    </lineage>
</organism>
<evidence type="ECO:0000259" key="2">
    <source>
        <dbReference type="PROSITE" id="PS51192"/>
    </source>
</evidence>